<evidence type="ECO:0000313" key="3">
    <source>
        <dbReference type="Proteomes" id="UP000003835"/>
    </source>
</evidence>
<sequence>MSVVALFPNSEFYEAYYAAAKIVSAECDIFLFKKRLGEQLHVPCAGFPKVSLDKFTKILQAKGYTVVVQTELNLDVVNQTSQVLIDDDDSQLDSDVDLIQESIDSLHICYSRLYYYASQRISNRFKQPGKYLLKCKAKEVRGFLEKLNKSLLCWQDANLQELRNPAFHQYLSDLAYIIRLVQYDSNLRQMNLNVLEALQSLYQALIQLIPSDESVQLSLFDSQVTFFEEIKESKFIHKVMIDFEWIPVLAVVGRLLRRFCEKVVTFPACLVSLKSSWRSVFSGRQLSFADIF</sequence>
<evidence type="ECO:0000313" key="2">
    <source>
        <dbReference type="EMBL" id="EDX73223.1"/>
    </source>
</evidence>
<dbReference type="GO" id="GO:0030983">
    <property type="term" value="F:mismatched DNA binding"/>
    <property type="evidence" value="ECO:0007669"/>
    <property type="project" value="InterPro"/>
</dbReference>
<proteinExistence type="predicted"/>
<dbReference type="RefSeq" id="WP_006103686.1">
    <property type="nucleotide sequence ID" value="NZ_DS989859.1"/>
</dbReference>
<dbReference type="STRING" id="118168.MC7420_4470"/>
<organism evidence="2 3">
    <name type="scientific">Coleofasciculus chthonoplastes PCC 7420</name>
    <dbReference type="NCBI Taxonomy" id="118168"/>
    <lineage>
        <taxon>Bacteria</taxon>
        <taxon>Bacillati</taxon>
        <taxon>Cyanobacteriota</taxon>
        <taxon>Cyanophyceae</taxon>
        <taxon>Coleofasciculales</taxon>
        <taxon>Coleofasciculaceae</taxon>
        <taxon>Coleofasciculus</taxon>
    </lineage>
</organism>
<protein>
    <submittedName>
        <fullName evidence="2">MutS domain I protein</fullName>
    </submittedName>
</protein>
<gene>
    <name evidence="2" type="ORF">MC7420_4470</name>
</gene>
<reference evidence="2 3" key="1">
    <citation type="submission" date="2008-07" db="EMBL/GenBank/DDBJ databases">
        <authorList>
            <person name="Tandeau de Marsac N."/>
            <person name="Ferriera S."/>
            <person name="Johnson J."/>
            <person name="Kravitz S."/>
            <person name="Beeson K."/>
            <person name="Sutton G."/>
            <person name="Rogers Y.-H."/>
            <person name="Friedman R."/>
            <person name="Frazier M."/>
            <person name="Venter J.C."/>
        </authorList>
    </citation>
    <scope>NUCLEOTIDE SEQUENCE [LARGE SCALE GENOMIC DNA]</scope>
    <source>
        <strain evidence="2 3">PCC 7420</strain>
    </source>
</reference>
<dbReference type="InterPro" id="IPR007695">
    <property type="entry name" value="DNA_mismatch_repair_MutS-lik_N"/>
</dbReference>
<name>B4VY55_9CYAN</name>
<accession>B4VY55</accession>
<feature type="domain" description="DNA mismatch repair protein MutS-like N-terminal" evidence="1">
    <location>
        <begin position="3"/>
        <end position="69"/>
    </location>
</feature>
<dbReference type="Gene3D" id="3.40.1170.10">
    <property type="entry name" value="DNA repair protein MutS, domain I"/>
    <property type="match status" value="1"/>
</dbReference>
<dbReference type="HOGENOM" id="CLU_952207_0_0_3"/>
<dbReference type="GO" id="GO:0005524">
    <property type="term" value="F:ATP binding"/>
    <property type="evidence" value="ECO:0007669"/>
    <property type="project" value="InterPro"/>
</dbReference>
<dbReference type="AlphaFoldDB" id="B4VY55"/>
<evidence type="ECO:0000259" key="1">
    <source>
        <dbReference type="Pfam" id="PF01624"/>
    </source>
</evidence>
<dbReference type="Proteomes" id="UP000003835">
    <property type="component" value="Unassembled WGS sequence"/>
</dbReference>
<dbReference type="SUPFAM" id="SSF55271">
    <property type="entry name" value="DNA repair protein MutS, domain I"/>
    <property type="match status" value="1"/>
</dbReference>
<dbReference type="Pfam" id="PF01624">
    <property type="entry name" value="MutS_I"/>
    <property type="match status" value="1"/>
</dbReference>
<dbReference type="EMBL" id="DS989859">
    <property type="protein sequence ID" value="EDX73223.1"/>
    <property type="molecule type" value="Genomic_DNA"/>
</dbReference>
<dbReference type="InterPro" id="IPR016151">
    <property type="entry name" value="DNA_mismatch_repair_MutS_N"/>
</dbReference>
<keyword evidence="3" id="KW-1185">Reference proteome</keyword>
<dbReference type="GO" id="GO:0006298">
    <property type="term" value="P:mismatch repair"/>
    <property type="evidence" value="ECO:0007669"/>
    <property type="project" value="InterPro"/>
</dbReference>